<evidence type="ECO:0000313" key="2">
    <source>
        <dbReference type="Proteomes" id="UP000766904"/>
    </source>
</evidence>
<dbReference type="EMBL" id="PHNJ01000031">
    <property type="protein sequence ID" value="TYL35849.1"/>
    <property type="molecule type" value="Genomic_DNA"/>
</dbReference>
<evidence type="ECO:0000313" key="1">
    <source>
        <dbReference type="EMBL" id="TYL35849.1"/>
    </source>
</evidence>
<proteinExistence type="predicted"/>
<accession>A0A8J8Q158</accession>
<dbReference type="AlphaFoldDB" id="A0A8J8Q158"/>
<dbReference type="Proteomes" id="UP000766904">
    <property type="component" value="Unassembled WGS sequence"/>
</dbReference>
<dbReference type="RefSeq" id="WP_148860795.1">
    <property type="nucleotide sequence ID" value="NZ_PHNJ01000031.1"/>
</dbReference>
<dbReference type="OrthoDB" id="346389at2157"/>
<gene>
    <name evidence="1" type="ORF">CV102_25610</name>
</gene>
<organism evidence="1 2">
    <name type="scientific">Natronococcus pandeyae</name>
    <dbReference type="NCBI Taxonomy" id="2055836"/>
    <lineage>
        <taxon>Archaea</taxon>
        <taxon>Methanobacteriati</taxon>
        <taxon>Methanobacteriota</taxon>
        <taxon>Stenosarchaea group</taxon>
        <taxon>Halobacteria</taxon>
        <taxon>Halobacteriales</taxon>
        <taxon>Natrialbaceae</taxon>
        <taxon>Natronococcus</taxon>
    </lineage>
</organism>
<keyword evidence="2" id="KW-1185">Reference proteome</keyword>
<reference evidence="1" key="1">
    <citation type="submission" date="2017-11" db="EMBL/GenBank/DDBJ databases">
        <authorList>
            <person name="Kajale S.C."/>
            <person name="Sharma A."/>
        </authorList>
    </citation>
    <scope>NUCLEOTIDE SEQUENCE</scope>
    <source>
        <strain evidence="1">LS1_42</strain>
    </source>
</reference>
<sequence>MIFDKQTLIEQIATVTNENDGDEISKYMLAAKNEILDLALSEGVEDVEFFGASASKNAQRTLFWLTCLFVKKSVRTIENLYDYVLSAGIAMWRMHYEEYLGELINEMRIPDEIWFTDYSRR</sequence>
<protein>
    <submittedName>
        <fullName evidence="1">Uncharacterized protein</fullName>
    </submittedName>
</protein>
<name>A0A8J8Q158_9EURY</name>
<comment type="caution">
    <text evidence="1">The sequence shown here is derived from an EMBL/GenBank/DDBJ whole genome shotgun (WGS) entry which is preliminary data.</text>
</comment>